<evidence type="ECO:0000256" key="5">
    <source>
        <dbReference type="ARBA" id="ARBA00022857"/>
    </source>
</evidence>
<keyword evidence="5" id="KW-0521">NADP</keyword>
<organism evidence="8 9">
    <name type="scientific">Pyruvatibacter mobilis</name>
    <dbReference type="NCBI Taxonomy" id="1712261"/>
    <lineage>
        <taxon>Bacteria</taxon>
        <taxon>Pseudomonadati</taxon>
        <taxon>Pseudomonadota</taxon>
        <taxon>Alphaproteobacteria</taxon>
        <taxon>Hyphomicrobiales</taxon>
        <taxon>Parvibaculaceae</taxon>
        <taxon>Pyruvatibacter</taxon>
    </lineage>
</organism>
<dbReference type="PANTHER" id="PTHR43872:SF1">
    <property type="entry name" value="MONOOXYGENASE, PUTATIVE (AFU_ORTHOLOGUE AFUA_8G02570)-RELATED"/>
    <property type="match status" value="1"/>
</dbReference>
<accession>A0A845Q746</accession>
<comment type="cofactor">
    <cofactor evidence="1">
        <name>FAD</name>
        <dbReference type="ChEBI" id="CHEBI:57692"/>
    </cofactor>
</comment>
<evidence type="ECO:0000256" key="2">
    <source>
        <dbReference type="ARBA" id="ARBA00010139"/>
    </source>
</evidence>
<dbReference type="GO" id="GO:0004499">
    <property type="term" value="F:N,N-dimethylaniline monooxygenase activity"/>
    <property type="evidence" value="ECO:0007669"/>
    <property type="project" value="InterPro"/>
</dbReference>
<evidence type="ECO:0000313" key="8">
    <source>
        <dbReference type="EMBL" id="NBG94335.1"/>
    </source>
</evidence>
<dbReference type="Pfam" id="PF00743">
    <property type="entry name" value="FMO-like"/>
    <property type="match status" value="1"/>
</dbReference>
<keyword evidence="7" id="KW-0503">Monooxygenase</keyword>
<evidence type="ECO:0000256" key="1">
    <source>
        <dbReference type="ARBA" id="ARBA00001974"/>
    </source>
</evidence>
<keyword evidence="3" id="KW-0285">Flavoprotein</keyword>
<reference evidence="8 9" key="1">
    <citation type="journal article" date="2016" name="Int. J. Syst. Evol. Microbiol.">
        <title>Pyruvatibacter mobilis gen. nov., sp. nov., a marine bacterium from the culture broth of Picochlorum sp. 122.</title>
        <authorList>
            <person name="Wang G."/>
            <person name="Tang M."/>
            <person name="Wu H."/>
            <person name="Dai S."/>
            <person name="Li T."/>
            <person name="Chen C."/>
            <person name="He H."/>
            <person name="Fan J."/>
            <person name="Xiang W."/>
            <person name="Li X."/>
        </authorList>
    </citation>
    <scope>NUCLEOTIDE SEQUENCE [LARGE SCALE GENOMIC DNA]</scope>
    <source>
        <strain evidence="8 9">GYP-11</strain>
    </source>
</reference>
<keyword evidence="4" id="KW-0274">FAD</keyword>
<sequence>MTFQPQAVTSGDPTRPEHTDVLIIGAGLSGVGAGYHLQANCPGKSYVILEGRETMGGTWDLFKYPGIRSDSDMYTLGYSFKPWTNPKAIADGPSILSYIKETAQEYGIDKHIRFSHKVVKANWSTDDALWHVTAKRGPEQEEVRFTANFLFMCGGYYNYDEAFTPDFEGRDDFKGDVIHPQFWPENYDYSGKKVVVIGSGATAMTLVPSMTDKAEHVTMLQRTPTYVVSRPGSDAFANTMRKYLPAKMAYGITRWKNVLMGMYFYRMCMNKPAKVKDYLLSMVRDSLGKEEVEKNFTPPYDPWDQRLCLVPDDDLYTSIKSGKASVKTDHIERFTETGIKLKSGEELEADIIVTATGLKLLPWNGLDVAIDGKQVQASDTMAYKGFMYSGVPNLASSFGYTNASWTLKCDLTCEYVCRLMNYMDERGFDQATPSFNTQEVTPEPWLDLKSGYVQRAMEQFPKQGDKTPWKLHQNYAKDLMMLRYGKVDGQGMVFTSKPAAKQATAPRSIAAE</sequence>
<keyword evidence="9" id="KW-1185">Reference proteome</keyword>
<dbReference type="Pfam" id="PF13450">
    <property type="entry name" value="NAD_binding_8"/>
    <property type="match status" value="1"/>
</dbReference>
<dbReference type="InterPro" id="IPR051820">
    <property type="entry name" value="FAD-binding_MO"/>
</dbReference>
<comment type="similarity">
    <text evidence="2">Belongs to the FAD-binding monooxygenase family.</text>
</comment>
<dbReference type="GeneID" id="300656392"/>
<dbReference type="AlphaFoldDB" id="A0A845Q746"/>
<comment type="caution">
    <text evidence="8">The sequence shown here is derived from an EMBL/GenBank/DDBJ whole genome shotgun (WGS) entry which is preliminary data.</text>
</comment>
<dbReference type="SUPFAM" id="SSF51905">
    <property type="entry name" value="FAD/NAD(P)-binding domain"/>
    <property type="match status" value="1"/>
</dbReference>
<dbReference type="GO" id="GO:0050660">
    <property type="term" value="F:flavin adenine dinucleotide binding"/>
    <property type="evidence" value="ECO:0007669"/>
    <property type="project" value="InterPro"/>
</dbReference>
<dbReference type="EMBL" id="WXYQ01000001">
    <property type="protein sequence ID" value="NBG94335.1"/>
    <property type="molecule type" value="Genomic_DNA"/>
</dbReference>
<dbReference type="InterPro" id="IPR036188">
    <property type="entry name" value="FAD/NAD-bd_sf"/>
</dbReference>
<dbReference type="RefSeq" id="WP_160586454.1">
    <property type="nucleotide sequence ID" value="NZ_BMHN01000001.1"/>
</dbReference>
<dbReference type="GO" id="GO:0050661">
    <property type="term" value="F:NADP binding"/>
    <property type="evidence" value="ECO:0007669"/>
    <property type="project" value="InterPro"/>
</dbReference>
<evidence type="ECO:0000256" key="4">
    <source>
        <dbReference type="ARBA" id="ARBA00022827"/>
    </source>
</evidence>
<keyword evidence="6" id="KW-0560">Oxidoreductase</keyword>
<name>A0A845Q746_9HYPH</name>
<gene>
    <name evidence="8" type="ORF">GTQ45_01155</name>
</gene>
<dbReference type="Proteomes" id="UP000470384">
    <property type="component" value="Unassembled WGS sequence"/>
</dbReference>
<dbReference type="FunFam" id="3.50.50.60:FF:000228">
    <property type="entry name" value="FAD-containing monooxygenase EthA"/>
    <property type="match status" value="1"/>
</dbReference>
<dbReference type="OrthoDB" id="312624at2"/>
<evidence type="ECO:0000256" key="7">
    <source>
        <dbReference type="ARBA" id="ARBA00023033"/>
    </source>
</evidence>
<dbReference type="InterPro" id="IPR020946">
    <property type="entry name" value="Flavin_mOase-like"/>
</dbReference>
<dbReference type="Gene3D" id="3.50.50.60">
    <property type="entry name" value="FAD/NAD(P)-binding domain"/>
    <property type="match status" value="3"/>
</dbReference>
<proteinExistence type="inferred from homology"/>
<protein>
    <submittedName>
        <fullName evidence="8">NAD(P)-binding domain-containing protein</fullName>
    </submittedName>
</protein>
<dbReference type="PANTHER" id="PTHR43872">
    <property type="entry name" value="MONOOXYGENASE, PUTATIVE (AFU_ORTHOLOGUE AFUA_8G02570)-RELATED"/>
    <property type="match status" value="1"/>
</dbReference>
<evidence type="ECO:0000313" key="9">
    <source>
        <dbReference type="Proteomes" id="UP000470384"/>
    </source>
</evidence>
<evidence type="ECO:0000256" key="3">
    <source>
        <dbReference type="ARBA" id="ARBA00022630"/>
    </source>
</evidence>
<evidence type="ECO:0000256" key="6">
    <source>
        <dbReference type="ARBA" id="ARBA00023002"/>
    </source>
</evidence>